<accession>A0A815UDL4</accession>
<reference evidence="1" key="1">
    <citation type="submission" date="2021-02" db="EMBL/GenBank/DDBJ databases">
        <authorList>
            <person name="Nowell W R."/>
        </authorList>
    </citation>
    <scope>NUCLEOTIDE SEQUENCE</scope>
</reference>
<sequence length="35" mass="3723">RSNSPGAKSLNDAFSPYAARTKDLAVTFNEGPRAI</sequence>
<evidence type="ECO:0000313" key="1">
    <source>
        <dbReference type="EMBL" id="CAF1516198.1"/>
    </source>
</evidence>
<comment type="caution">
    <text evidence="1">The sequence shown here is derived from an EMBL/GenBank/DDBJ whole genome shotgun (WGS) entry which is preliminary data.</text>
</comment>
<organism evidence="1 2">
    <name type="scientific">Rotaria sordida</name>
    <dbReference type="NCBI Taxonomy" id="392033"/>
    <lineage>
        <taxon>Eukaryota</taxon>
        <taxon>Metazoa</taxon>
        <taxon>Spiralia</taxon>
        <taxon>Gnathifera</taxon>
        <taxon>Rotifera</taxon>
        <taxon>Eurotatoria</taxon>
        <taxon>Bdelloidea</taxon>
        <taxon>Philodinida</taxon>
        <taxon>Philodinidae</taxon>
        <taxon>Rotaria</taxon>
    </lineage>
</organism>
<dbReference type="AlphaFoldDB" id="A0A815UDL4"/>
<evidence type="ECO:0000313" key="2">
    <source>
        <dbReference type="Proteomes" id="UP000663882"/>
    </source>
</evidence>
<proteinExistence type="predicted"/>
<dbReference type="Proteomes" id="UP000663882">
    <property type="component" value="Unassembled WGS sequence"/>
</dbReference>
<protein>
    <submittedName>
        <fullName evidence="1">Uncharacterized protein</fullName>
    </submittedName>
</protein>
<name>A0A815UDL4_9BILA</name>
<dbReference type="EMBL" id="CAJNOO010014710">
    <property type="protein sequence ID" value="CAF1516198.1"/>
    <property type="molecule type" value="Genomic_DNA"/>
</dbReference>
<gene>
    <name evidence="1" type="ORF">RFH988_LOCUS39194</name>
</gene>
<feature type="non-terminal residue" evidence="1">
    <location>
        <position position="1"/>
    </location>
</feature>